<feature type="compositionally biased region" description="Polar residues" evidence="1">
    <location>
        <begin position="359"/>
        <end position="385"/>
    </location>
</feature>
<dbReference type="GO" id="GO:0008233">
    <property type="term" value="F:peptidase activity"/>
    <property type="evidence" value="ECO:0007669"/>
    <property type="project" value="InterPro"/>
</dbReference>
<keyword evidence="2" id="KW-0472">Membrane</keyword>
<dbReference type="PANTHER" id="PTHR36844:SF1">
    <property type="entry name" value="PROTEASE PRSW"/>
    <property type="match status" value="1"/>
</dbReference>
<feature type="transmembrane region" description="Helical" evidence="2">
    <location>
        <begin position="191"/>
        <end position="209"/>
    </location>
</feature>
<keyword evidence="4" id="KW-1185">Reference proteome</keyword>
<reference evidence="3" key="1">
    <citation type="submission" date="2020-11" db="EMBL/GenBank/DDBJ databases">
        <title>Carbohydrate-dependent, anaerobic sulfur respiration: A novel catabolism in halophilic archaea.</title>
        <authorList>
            <person name="Sorokin D.Y."/>
            <person name="Messina E."/>
            <person name="Smedile F."/>
            <person name="La Cono V."/>
            <person name="Hallsworth J.E."/>
            <person name="Yakimov M.M."/>
        </authorList>
    </citation>
    <scope>NUCLEOTIDE SEQUENCE</scope>
    <source>
        <strain evidence="3">AArc-S</strain>
    </source>
</reference>
<feature type="transmembrane region" description="Helical" evidence="2">
    <location>
        <begin position="82"/>
        <end position="102"/>
    </location>
</feature>
<dbReference type="KEGG" id="hara:AArcS_2671"/>
<dbReference type="Proteomes" id="UP000663586">
    <property type="component" value="Chromosome"/>
</dbReference>
<keyword evidence="2" id="KW-1133">Transmembrane helix</keyword>
<gene>
    <name evidence="3" type="ORF">AArcS_2671</name>
</gene>
<protein>
    <submittedName>
        <fullName evidence="3">Membrane proteinase of CAAX superfamily, regulator of anti-sigma factor</fullName>
    </submittedName>
</protein>
<feature type="transmembrane region" description="Helical" evidence="2">
    <location>
        <begin position="305"/>
        <end position="325"/>
    </location>
</feature>
<dbReference type="Pfam" id="PF13367">
    <property type="entry name" value="PrsW-protease"/>
    <property type="match status" value="1"/>
</dbReference>
<keyword evidence="2" id="KW-0812">Transmembrane</keyword>
<proteinExistence type="predicted"/>
<feature type="transmembrane region" description="Helical" evidence="2">
    <location>
        <begin position="241"/>
        <end position="260"/>
    </location>
</feature>
<organism evidence="3 4">
    <name type="scientific">Natranaeroarchaeum sulfidigenes</name>
    <dbReference type="NCBI Taxonomy" id="2784880"/>
    <lineage>
        <taxon>Archaea</taxon>
        <taxon>Methanobacteriati</taxon>
        <taxon>Methanobacteriota</taxon>
        <taxon>Stenosarchaea group</taxon>
        <taxon>Halobacteria</taxon>
        <taxon>Halobacteriales</taxon>
        <taxon>Natronoarchaeaceae</taxon>
        <taxon>Natranaeroarchaeum</taxon>
    </lineage>
</organism>
<evidence type="ECO:0000256" key="1">
    <source>
        <dbReference type="SAM" id="MobiDB-lite"/>
    </source>
</evidence>
<feature type="region of interest" description="Disordered" evidence="1">
    <location>
        <begin position="345"/>
        <end position="425"/>
    </location>
</feature>
<feature type="transmembrane region" description="Helical" evidence="2">
    <location>
        <begin position="267"/>
        <end position="285"/>
    </location>
</feature>
<evidence type="ECO:0000313" key="4">
    <source>
        <dbReference type="Proteomes" id="UP000663586"/>
    </source>
</evidence>
<accession>A0A897MTR3</accession>
<name>A0A897MTR3_9EURY</name>
<dbReference type="RefSeq" id="WP_238477908.1">
    <property type="nucleotide sequence ID" value="NZ_CP064786.1"/>
</dbReference>
<feature type="compositionally biased region" description="Polar residues" evidence="1">
    <location>
        <begin position="408"/>
        <end position="417"/>
    </location>
</feature>
<dbReference type="PANTHER" id="PTHR36844">
    <property type="entry name" value="PROTEASE PRSW"/>
    <property type="match status" value="1"/>
</dbReference>
<feature type="transmembrane region" description="Helical" evidence="2">
    <location>
        <begin position="114"/>
        <end position="132"/>
    </location>
</feature>
<evidence type="ECO:0000256" key="2">
    <source>
        <dbReference type="SAM" id="Phobius"/>
    </source>
</evidence>
<sequence>MEREPVERVADDDIDLYEVSSWEPRTRLDRLLVGAEDRLRTFYRLLVWLAAGLALASVIGVSALVLVAEFQFGNLDAVTDPVVTALVVLSVVPALLIAAYIWHVDVTTGEPASLLVVTFLLTMVLAGAAALLNELGSTIINVVGAATLGAEVVGTPIMLVLFFFLVVGPVEETVKLLAIRLYAYRDDRFDAVIDGAVYGAVAGLGFATIENALYITRPLESVTTTADVLQTAGGTTAARTLAGPGHVIYSALAGFYLGLAKFNRDHAVPLVAKGLLLAAVIHATYNTGASVVPPLLVGTLSLSSLSAVVIYVVTFQIAAGYFLYLKLKRYQDTYRAVGAGHPDRAPMPELVEFDGPTHTAPTSTGAVAVTSQRTPSDPPSDSATGSAEGPGSTDTGDRATGSPEGKSFDSTENGQESDSVDDWEF</sequence>
<feature type="transmembrane region" description="Helical" evidence="2">
    <location>
        <begin position="45"/>
        <end position="70"/>
    </location>
</feature>
<feature type="transmembrane region" description="Helical" evidence="2">
    <location>
        <begin position="152"/>
        <end position="170"/>
    </location>
</feature>
<dbReference type="GeneID" id="70686053"/>
<dbReference type="AlphaFoldDB" id="A0A897MTR3"/>
<dbReference type="EMBL" id="CP064786">
    <property type="protein sequence ID" value="QSG03867.1"/>
    <property type="molecule type" value="Genomic_DNA"/>
</dbReference>
<dbReference type="InterPro" id="IPR026898">
    <property type="entry name" value="PrsW"/>
</dbReference>
<evidence type="ECO:0000313" key="3">
    <source>
        <dbReference type="EMBL" id="QSG03867.1"/>
    </source>
</evidence>